<dbReference type="EMBL" id="JAMC01000007">
    <property type="protein sequence ID" value="KEJ88240.1"/>
    <property type="molecule type" value="Genomic_DNA"/>
</dbReference>
<evidence type="ECO:0000256" key="1">
    <source>
        <dbReference type="SAM" id="Phobius"/>
    </source>
</evidence>
<dbReference type="OrthoDB" id="9815686at2"/>
<evidence type="ECO:0000313" key="2">
    <source>
        <dbReference type="EMBL" id="KEJ88240.1"/>
    </source>
</evidence>
<dbReference type="RefSeq" id="WP_025059898.1">
    <property type="nucleotide sequence ID" value="NZ_JAMC01000007.1"/>
</dbReference>
<feature type="transmembrane region" description="Helical" evidence="1">
    <location>
        <begin position="12"/>
        <end position="33"/>
    </location>
</feature>
<sequence>MNLTAFANASPVIQIHTLLALGAVLLTISIFALRKGSPLHRVMGWTWVIMMALVALSSFWINELRVLGAFSPIHLLSIITLVTLVSSVTAARRHNVKRHKRQMRTLVFGALIVAGGFTFLPGRLMHTVFLGG</sequence>
<evidence type="ECO:0000313" key="3">
    <source>
        <dbReference type="Proteomes" id="UP000027734"/>
    </source>
</evidence>
<keyword evidence="1" id="KW-0812">Transmembrane</keyword>
<name>A0A073IF91_9RHOB</name>
<feature type="transmembrane region" description="Helical" evidence="1">
    <location>
        <begin position="73"/>
        <end position="91"/>
    </location>
</feature>
<protein>
    <submittedName>
        <fullName evidence="2">Membrane protein</fullName>
    </submittedName>
</protein>
<organism evidence="2 3">
    <name type="scientific">Sulfitobacter donghicola DSW-25 = KCTC 12864 = JCM 14565</name>
    <dbReference type="NCBI Taxonomy" id="1300350"/>
    <lineage>
        <taxon>Bacteria</taxon>
        <taxon>Pseudomonadati</taxon>
        <taxon>Pseudomonadota</taxon>
        <taxon>Alphaproteobacteria</taxon>
        <taxon>Rhodobacterales</taxon>
        <taxon>Roseobacteraceae</taxon>
        <taxon>Sulfitobacter</taxon>
    </lineage>
</organism>
<dbReference type="AlphaFoldDB" id="A0A073IF91"/>
<proteinExistence type="predicted"/>
<gene>
    <name evidence="2" type="ORF">DSW25_16325</name>
</gene>
<keyword evidence="1" id="KW-1133">Transmembrane helix</keyword>
<dbReference type="Proteomes" id="UP000027734">
    <property type="component" value="Unassembled WGS sequence"/>
</dbReference>
<comment type="caution">
    <text evidence="2">The sequence shown here is derived from an EMBL/GenBank/DDBJ whole genome shotgun (WGS) entry which is preliminary data.</text>
</comment>
<feature type="transmembrane region" description="Helical" evidence="1">
    <location>
        <begin position="42"/>
        <end position="61"/>
    </location>
</feature>
<dbReference type="InterPro" id="IPR018750">
    <property type="entry name" value="DUF2306_membrane"/>
</dbReference>
<keyword evidence="1" id="KW-0472">Membrane</keyword>
<feature type="transmembrane region" description="Helical" evidence="1">
    <location>
        <begin position="103"/>
        <end position="122"/>
    </location>
</feature>
<reference evidence="2 3" key="1">
    <citation type="submission" date="2014-01" db="EMBL/GenBank/DDBJ databases">
        <title>Sulfitobacter donghicola JCM 14565 Genome Sequencing.</title>
        <authorList>
            <person name="Lai Q."/>
            <person name="Hong Z."/>
        </authorList>
    </citation>
    <scope>NUCLEOTIDE SEQUENCE [LARGE SCALE GENOMIC DNA]</scope>
    <source>
        <strain evidence="2 3">JCM 14565</strain>
    </source>
</reference>
<accession>A0A073IF91</accession>
<keyword evidence="3" id="KW-1185">Reference proteome</keyword>
<dbReference type="eggNOG" id="COG5395">
    <property type="taxonomic scope" value="Bacteria"/>
</dbReference>
<dbReference type="Pfam" id="PF10067">
    <property type="entry name" value="DUF2306"/>
    <property type="match status" value="1"/>
</dbReference>